<dbReference type="EMBL" id="LOMO01000001">
    <property type="protein sequence ID" value="KXY51442.1"/>
    <property type="molecule type" value="Genomic_DNA"/>
</dbReference>
<evidence type="ECO:0000313" key="3">
    <source>
        <dbReference type="Proteomes" id="UP000075476"/>
    </source>
</evidence>
<dbReference type="RefSeq" id="WP_061662772.1">
    <property type="nucleotide sequence ID" value="NZ_LOMO01000001.1"/>
</dbReference>
<dbReference type="Proteomes" id="UP000075476">
    <property type="component" value="Unassembled WGS sequence"/>
</dbReference>
<protein>
    <submittedName>
        <fullName evidence="2">Uncharacterized protein</fullName>
    </submittedName>
</protein>
<feature type="region of interest" description="Disordered" evidence="1">
    <location>
        <begin position="1"/>
        <end position="30"/>
    </location>
</feature>
<sequence length="95" mass="10503">MKQQNTFNKCGQDINDMLSGGTKKGQSTISESELNRVVNEANLGSIQQMAFDFLTDGVKHLPEIRERMKAMGMEGQLDAVLKGFGIPMPEEKKGK</sequence>
<comment type="caution">
    <text evidence="2">The sequence shown here is derived from an EMBL/GenBank/DDBJ whole genome shotgun (WGS) entry which is preliminary data.</text>
</comment>
<evidence type="ECO:0000256" key="1">
    <source>
        <dbReference type="SAM" id="MobiDB-lite"/>
    </source>
</evidence>
<evidence type="ECO:0000313" key="2">
    <source>
        <dbReference type="EMBL" id="KXY51442.1"/>
    </source>
</evidence>
<accession>A0A9X0MKF1</accession>
<dbReference type="AlphaFoldDB" id="A0A9X0MKF1"/>
<gene>
    <name evidence="2" type="ORF">AT268_33770</name>
</gene>
<name>A0A9X0MKF1_BACCE</name>
<organism evidence="2 3">
    <name type="scientific">Bacillus cereus</name>
    <dbReference type="NCBI Taxonomy" id="1396"/>
    <lineage>
        <taxon>Bacteria</taxon>
        <taxon>Bacillati</taxon>
        <taxon>Bacillota</taxon>
        <taxon>Bacilli</taxon>
        <taxon>Bacillales</taxon>
        <taxon>Bacillaceae</taxon>
        <taxon>Bacillus</taxon>
        <taxon>Bacillus cereus group</taxon>
    </lineage>
</organism>
<reference evidence="2 3" key="1">
    <citation type="submission" date="2015-12" db="EMBL/GenBank/DDBJ databases">
        <title>Bacillus cereus Group isolate.</title>
        <authorList>
            <person name="Kovac J."/>
        </authorList>
    </citation>
    <scope>NUCLEOTIDE SEQUENCE [LARGE SCALE GENOMIC DNA]</scope>
    <source>
        <strain evidence="2 3">FSL K6-0073</strain>
    </source>
</reference>
<proteinExistence type="predicted"/>